<accession>A0A399SSX1</accession>
<gene>
    <name evidence="2" type="ORF">D1614_21025</name>
</gene>
<reference evidence="2 3" key="1">
    <citation type="submission" date="2018-08" db="EMBL/GenBank/DDBJ databases">
        <title>Pallidiluteibacterium maritimus gen. nov., sp. nov., isolated from coastal sediment.</title>
        <authorList>
            <person name="Zhou L.Y."/>
        </authorList>
    </citation>
    <scope>NUCLEOTIDE SEQUENCE [LARGE SCALE GENOMIC DNA]</scope>
    <source>
        <strain evidence="2 3">XSD2</strain>
    </source>
</reference>
<keyword evidence="1" id="KW-0812">Transmembrane</keyword>
<proteinExistence type="predicted"/>
<keyword evidence="1" id="KW-1133">Transmembrane helix</keyword>
<keyword evidence="3" id="KW-1185">Reference proteome</keyword>
<evidence type="ECO:0000313" key="2">
    <source>
        <dbReference type="EMBL" id="RIJ46004.1"/>
    </source>
</evidence>
<dbReference type="AlphaFoldDB" id="A0A399SSX1"/>
<dbReference type="EMBL" id="QWGR01000018">
    <property type="protein sequence ID" value="RIJ46004.1"/>
    <property type="molecule type" value="Genomic_DNA"/>
</dbReference>
<protein>
    <submittedName>
        <fullName evidence="2">DUF3137 domain-containing protein</fullName>
    </submittedName>
</protein>
<dbReference type="Pfam" id="PF11335">
    <property type="entry name" value="DUF3137"/>
    <property type="match status" value="1"/>
</dbReference>
<evidence type="ECO:0000313" key="3">
    <source>
        <dbReference type="Proteomes" id="UP000265926"/>
    </source>
</evidence>
<comment type="caution">
    <text evidence="2">The sequence shown here is derived from an EMBL/GenBank/DDBJ whole genome shotgun (WGS) entry which is preliminary data.</text>
</comment>
<evidence type="ECO:0000256" key="1">
    <source>
        <dbReference type="SAM" id="Phobius"/>
    </source>
</evidence>
<feature type="transmembrane region" description="Helical" evidence="1">
    <location>
        <begin position="29"/>
        <end position="49"/>
    </location>
</feature>
<name>A0A399SSX1_9BACT</name>
<keyword evidence="1" id="KW-0472">Membrane</keyword>
<dbReference type="RefSeq" id="WP_119439966.1">
    <property type="nucleotide sequence ID" value="NZ_QWGR01000018.1"/>
</dbReference>
<sequence>MKSADSLKEIYHSKLSPALLSLESKRKEVVKRFLLSVFILLLAAASFILGQGNSWAFVSGFAIAILAFVSFWSAIRKHDSYKQAFKNNVVRKIIECIDPDWQYQPESCISTDEYVESGLFPRRWDRYNGDDLISGVIDKTDFRLSELHTQYKTVSVDSKGRRSEHWHTIFKGLFVHADFNKEIKGETFVLPDLAERLFGKWGQKLQRDASRGQLIKLENNEFEKYFVVYSDDQVEARYILTPKIMEAILNIRKRFNTEIYLSFVGSRVFVAMSFTKDLFEPRLYRSGVRYSDIEQMYYQFNTISVIINEMNLNTRIWTKE</sequence>
<dbReference type="InterPro" id="IPR021484">
    <property type="entry name" value="DUF3137"/>
</dbReference>
<dbReference type="OrthoDB" id="4960523at2"/>
<organism evidence="2 3">
    <name type="scientific">Maribellus luteus</name>
    <dbReference type="NCBI Taxonomy" id="2305463"/>
    <lineage>
        <taxon>Bacteria</taxon>
        <taxon>Pseudomonadati</taxon>
        <taxon>Bacteroidota</taxon>
        <taxon>Bacteroidia</taxon>
        <taxon>Marinilabiliales</taxon>
        <taxon>Prolixibacteraceae</taxon>
        <taxon>Maribellus</taxon>
    </lineage>
</organism>
<feature type="transmembrane region" description="Helical" evidence="1">
    <location>
        <begin position="55"/>
        <end position="75"/>
    </location>
</feature>
<dbReference type="Proteomes" id="UP000265926">
    <property type="component" value="Unassembled WGS sequence"/>
</dbReference>